<name>A0AAW6RLW1_9BURK</name>
<sequence>MKKICEQVKVFDLEPFEAGDGETFRFRLEILQERGEKIFFGKVYRLETYRLQPTFPQSQGNPPDWINDALIFVMDEMFDPDKLKGQSWNEVLEKFLIAVDKIFS</sequence>
<organism evidence="1 2">
    <name type="scientific">Ottowia cancrivicina</name>
    <dbReference type="NCBI Taxonomy" id="3040346"/>
    <lineage>
        <taxon>Bacteria</taxon>
        <taxon>Pseudomonadati</taxon>
        <taxon>Pseudomonadota</taxon>
        <taxon>Betaproteobacteria</taxon>
        <taxon>Burkholderiales</taxon>
        <taxon>Comamonadaceae</taxon>
        <taxon>Ottowia</taxon>
    </lineage>
</organism>
<dbReference type="AlphaFoldDB" id="A0AAW6RLW1"/>
<gene>
    <name evidence="1" type="ORF">QB898_09710</name>
</gene>
<dbReference type="RefSeq" id="WP_279524789.1">
    <property type="nucleotide sequence ID" value="NZ_JARVII010000020.1"/>
</dbReference>
<protein>
    <submittedName>
        <fullName evidence="1">Uncharacterized protein</fullName>
    </submittedName>
</protein>
<evidence type="ECO:0000313" key="2">
    <source>
        <dbReference type="Proteomes" id="UP001237156"/>
    </source>
</evidence>
<evidence type="ECO:0000313" key="1">
    <source>
        <dbReference type="EMBL" id="MDG9699983.1"/>
    </source>
</evidence>
<comment type="caution">
    <text evidence="1">The sequence shown here is derived from an EMBL/GenBank/DDBJ whole genome shotgun (WGS) entry which is preliminary data.</text>
</comment>
<dbReference type="EMBL" id="JARVII010000020">
    <property type="protein sequence ID" value="MDG9699983.1"/>
    <property type="molecule type" value="Genomic_DNA"/>
</dbReference>
<accession>A0AAW6RLW1</accession>
<proteinExistence type="predicted"/>
<reference evidence="1 2" key="1">
    <citation type="submission" date="2023-04" db="EMBL/GenBank/DDBJ databases">
        <title>Ottowia paracancer sp. nov., isolated from human stomach.</title>
        <authorList>
            <person name="Song Y."/>
        </authorList>
    </citation>
    <scope>NUCLEOTIDE SEQUENCE [LARGE SCALE GENOMIC DNA]</scope>
    <source>
        <strain evidence="1 2">10c7w1</strain>
    </source>
</reference>
<keyword evidence="2" id="KW-1185">Reference proteome</keyword>
<dbReference type="Proteomes" id="UP001237156">
    <property type="component" value="Unassembled WGS sequence"/>
</dbReference>